<dbReference type="EMBL" id="RBXX01000002">
    <property type="protein sequence ID" value="RKT89181.1"/>
    <property type="molecule type" value="Genomic_DNA"/>
</dbReference>
<sequence length="65" mass="6758">MTGTSIISPAVLANCPRPQQEEIPATAVRGLLVLRARPFPLERSRHGMTTDSGSGRGAPAAQSSS</sequence>
<evidence type="ECO:0000313" key="2">
    <source>
        <dbReference type="EMBL" id="RKT89181.1"/>
    </source>
</evidence>
<reference evidence="3 4" key="1">
    <citation type="submission" date="2016-10" db="EMBL/GenBank/DDBJ databases">
        <authorList>
            <person name="de Groot N.N."/>
        </authorList>
    </citation>
    <scope>NUCLEOTIDE SEQUENCE [LARGE SCALE GENOMIC DNA]</scope>
    <source>
        <strain evidence="3 4">CPCC 201259</strain>
    </source>
</reference>
<protein>
    <submittedName>
        <fullName evidence="3">Uncharacterized protein</fullName>
    </submittedName>
</protein>
<dbReference type="EMBL" id="FOUP01000001">
    <property type="protein sequence ID" value="SFM56854.1"/>
    <property type="molecule type" value="Genomic_DNA"/>
</dbReference>
<accession>A0A1I4RXW6</accession>
<evidence type="ECO:0000313" key="5">
    <source>
        <dbReference type="Proteomes" id="UP000270697"/>
    </source>
</evidence>
<keyword evidence="5" id="KW-1185">Reference proteome</keyword>
<organism evidence="3 4">
    <name type="scientific">Saccharopolyspora antimicrobica</name>
    <dbReference type="NCBI Taxonomy" id="455193"/>
    <lineage>
        <taxon>Bacteria</taxon>
        <taxon>Bacillati</taxon>
        <taxon>Actinomycetota</taxon>
        <taxon>Actinomycetes</taxon>
        <taxon>Pseudonocardiales</taxon>
        <taxon>Pseudonocardiaceae</taxon>
        <taxon>Saccharopolyspora</taxon>
    </lineage>
</organism>
<evidence type="ECO:0000256" key="1">
    <source>
        <dbReference type="SAM" id="MobiDB-lite"/>
    </source>
</evidence>
<evidence type="ECO:0000313" key="4">
    <source>
        <dbReference type="Proteomes" id="UP000199398"/>
    </source>
</evidence>
<dbReference type="STRING" id="455193.SAMN05421805_101736"/>
<dbReference type="Proteomes" id="UP000270697">
    <property type="component" value="Unassembled WGS sequence"/>
</dbReference>
<reference evidence="2 5" key="2">
    <citation type="submission" date="2018-10" db="EMBL/GenBank/DDBJ databases">
        <title>Sequencing the genomes of 1000 actinobacteria strains.</title>
        <authorList>
            <person name="Klenk H.-P."/>
        </authorList>
    </citation>
    <scope>NUCLEOTIDE SEQUENCE [LARGE SCALE GENOMIC DNA]</scope>
    <source>
        <strain evidence="2 5">DSM 45119</strain>
    </source>
</reference>
<proteinExistence type="predicted"/>
<dbReference type="Proteomes" id="UP000199398">
    <property type="component" value="Unassembled WGS sequence"/>
</dbReference>
<evidence type="ECO:0000313" key="3">
    <source>
        <dbReference type="EMBL" id="SFM56854.1"/>
    </source>
</evidence>
<dbReference type="AlphaFoldDB" id="A0A1I4RXW6"/>
<feature type="region of interest" description="Disordered" evidence="1">
    <location>
        <begin position="38"/>
        <end position="65"/>
    </location>
</feature>
<name>A0A1I4RXW6_9PSEU</name>
<gene>
    <name evidence="2" type="ORF">ATL45_7633</name>
    <name evidence="3" type="ORF">SAMN05421805_101736</name>
</gene>